<protein>
    <recommendedName>
        <fullName evidence="3">DUF732 domain-containing protein</fullName>
    </recommendedName>
</protein>
<accession>A0A5Q0LPZ7</accession>
<keyword evidence="2" id="KW-1185">Reference proteome</keyword>
<dbReference type="Proteomes" id="UP000326179">
    <property type="component" value="Chromosome"/>
</dbReference>
<evidence type="ECO:0000313" key="2">
    <source>
        <dbReference type="Proteomes" id="UP000326179"/>
    </source>
</evidence>
<name>A0A5Q0LPZ7_9ACTN</name>
<dbReference type="KEGG" id="sfy:GFH48_00955"/>
<evidence type="ECO:0008006" key="3">
    <source>
        <dbReference type="Google" id="ProtNLM"/>
    </source>
</evidence>
<evidence type="ECO:0000313" key="1">
    <source>
        <dbReference type="EMBL" id="QFZ78477.1"/>
    </source>
</evidence>
<dbReference type="AlphaFoldDB" id="A0A5Q0LPZ7"/>
<reference evidence="1 2" key="1">
    <citation type="submission" date="2019-10" db="EMBL/GenBank/DDBJ databases">
        <title>A novel species.</title>
        <authorList>
            <person name="Gao J."/>
        </authorList>
    </citation>
    <scope>NUCLEOTIDE SEQUENCE [LARGE SCALE GENOMIC DNA]</scope>
    <source>
        <strain evidence="1 2">QMT-28</strain>
    </source>
</reference>
<proteinExistence type="predicted"/>
<organism evidence="1 2">
    <name type="scientific">Streptomyces fagopyri</name>
    <dbReference type="NCBI Taxonomy" id="2662397"/>
    <lineage>
        <taxon>Bacteria</taxon>
        <taxon>Bacillati</taxon>
        <taxon>Actinomycetota</taxon>
        <taxon>Actinomycetes</taxon>
        <taxon>Kitasatosporales</taxon>
        <taxon>Streptomycetaceae</taxon>
        <taxon>Streptomyces</taxon>
    </lineage>
</organism>
<gene>
    <name evidence="1" type="ORF">GFH48_00955</name>
</gene>
<dbReference type="EMBL" id="CP045643">
    <property type="protein sequence ID" value="QFZ78477.1"/>
    <property type="molecule type" value="Genomic_DNA"/>
</dbReference>
<sequence>MFTQLGSHGGTLKTRATLPAVILLATAAALTACDDGTSKADGKPDKASTVASKQATAAAATSSADALAKATGIPPRPTGAARARLLRALAAAAPAAARYEDKVIDAARNQCSAINGGAQRLDHLASQRFTYKDATTTEAEGKQINQALKNTGFCIV</sequence>